<dbReference type="GO" id="GO:0008299">
    <property type="term" value="P:isoprenoid biosynthetic process"/>
    <property type="evidence" value="ECO:0007669"/>
    <property type="project" value="InterPro"/>
</dbReference>
<evidence type="ECO:0000313" key="8">
    <source>
        <dbReference type="Proteomes" id="UP000198414"/>
    </source>
</evidence>
<sequence length="310" mass="34830">MNRSFWAAIPQTQHQLQRLQDYLLKTIDLPDQPIHIKILKLLQSGGKFLRPGTFFLFAGLGPNQDTSQLLAGASAQEWLHLAVRFHDDVSDDKLTIPHLGQDRQQRNDIYAGDYLFTRYFEEILKTAPSPADFTEHLNVVQRTLSGHFDQLQHRFDLTQTVPDYLTEIKQRTGEAFRFSAQCGAKIAGADAEVVSLSAKLGAAMGNAYQVAQDIQLTFNDAKGLLARLQNGQYPLPVILALNQASIQRLLMKQQKLTLGDIKSLQAQLDATAAQEQLQRLTAHTHELLNQLPAGDPRNDIQRFIDQLVKI</sequence>
<evidence type="ECO:0000256" key="3">
    <source>
        <dbReference type="ARBA" id="ARBA00022679"/>
    </source>
</evidence>
<comment type="similarity">
    <text evidence="2 6">Belongs to the FPP/GGPP synthase family.</text>
</comment>
<protein>
    <submittedName>
        <fullName evidence="7">Geranylgeranyl pyrophosphate synthase</fullName>
    </submittedName>
</protein>
<dbReference type="PANTHER" id="PTHR12001:SF69">
    <property type="entry name" value="ALL TRANS-POLYPRENYL-DIPHOSPHATE SYNTHASE PDSS1"/>
    <property type="match status" value="1"/>
</dbReference>
<evidence type="ECO:0000256" key="5">
    <source>
        <dbReference type="ARBA" id="ARBA00022842"/>
    </source>
</evidence>
<organism evidence="7 8">
    <name type="scientific">Secundilactobacillus pentosiphilus</name>
    <dbReference type="NCBI Taxonomy" id="1714682"/>
    <lineage>
        <taxon>Bacteria</taxon>
        <taxon>Bacillati</taxon>
        <taxon>Bacillota</taxon>
        <taxon>Bacilli</taxon>
        <taxon>Lactobacillales</taxon>
        <taxon>Lactobacillaceae</taxon>
        <taxon>Secundilactobacillus</taxon>
    </lineage>
</organism>
<evidence type="ECO:0000313" key="7">
    <source>
        <dbReference type="EMBL" id="GAX05173.1"/>
    </source>
</evidence>
<dbReference type="OrthoDB" id="9805316at2"/>
<proteinExistence type="inferred from homology"/>
<dbReference type="Gene3D" id="1.10.600.10">
    <property type="entry name" value="Farnesyl Diphosphate Synthase"/>
    <property type="match status" value="1"/>
</dbReference>
<evidence type="ECO:0000256" key="6">
    <source>
        <dbReference type="RuleBase" id="RU004466"/>
    </source>
</evidence>
<reference evidence="7 8" key="1">
    <citation type="submission" date="2015-11" db="EMBL/GenBank/DDBJ databases">
        <title>Draft genome sequences of new species of the genus Lactobacillus isolated from orchardgrass silage.</title>
        <authorList>
            <person name="Tohno M."/>
            <person name="Tanizawa Y."/>
            <person name="Arita M."/>
        </authorList>
    </citation>
    <scope>NUCLEOTIDE SEQUENCE [LARGE SCALE GENOMIC DNA]</scope>
    <source>
        <strain evidence="7 8">IWT25</strain>
    </source>
</reference>
<evidence type="ECO:0000256" key="1">
    <source>
        <dbReference type="ARBA" id="ARBA00001946"/>
    </source>
</evidence>
<dbReference type="SUPFAM" id="SSF48576">
    <property type="entry name" value="Terpenoid synthases"/>
    <property type="match status" value="1"/>
</dbReference>
<gene>
    <name evidence="7" type="ORF">IWT25_00476</name>
</gene>
<dbReference type="Pfam" id="PF00348">
    <property type="entry name" value="polyprenyl_synt"/>
    <property type="match status" value="1"/>
</dbReference>
<name>A0A1Z5ITT2_9LACO</name>
<dbReference type="Proteomes" id="UP000198414">
    <property type="component" value="Unassembled WGS sequence"/>
</dbReference>
<dbReference type="RefSeq" id="WP_089120523.1">
    <property type="nucleotide sequence ID" value="NZ_BCMI01000003.1"/>
</dbReference>
<dbReference type="InterPro" id="IPR008949">
    <property type="entry name" value="Isoprenoid_synthase_dom_sf"/>
</dbReference>
<dbReference type="GO" id="GO:0046872">
    <property type="term" value="F:metal ion binding"/>
    <property type="evidence" value="ECO:0007669"/>
    <property type="project" value="UniProtKB-KW"/>
</dbReference>
<keyword evidence="4" id="KW-0479">Metal-binding</keyword>
<evidence type="ECO:0000256" key="2">
    <source>
        <dbReference type="ARBA" id="ARBA00006706"/>
    </source>
</evidence>
<evidence type="ECO:0000256" key="4">
    <source>
        <dbReference type="ARBA" id="ARBA00022723"/>
    </source>
</evidence>
<dbReference type="GO" id="GO:0004659">
    <property type="term" value="F:prenyltransferase activity"/>
    <property type="evidence" value="ECO:0007669"/>
    <property type="project" value="InterPro"/>
</dbReference>
<comment type="cofactor">
    <cofactor evidence="1">
        <name>Mg(2+)</name>
        <dbReference type="ChEBI" id="CHEBI:18420"/>
    </cofactor>
</comment>
<accession>A0A1Z5ITT2</accession>
<dbReference type="EMBL" id="BCMI01000003">
    <property type="protein sequence ID" value="GAX05173.1"/>
    <property type="molecule type" value="Genomic_DNA"/>
</dbReference>
<dbReference type="PANTHER" id="PTHR12001">
    <property type="entry name" value="GERANYLGERANYL PYROPHOSPHATE SYNTHASE"/>
    <property type="match status" value="1"/>
</dbReference>
<comment type="caution">
    <text evidence="7">The sequence shown here is derived from an EMBL/GenBank/DDBJ whole genome shotgun (WGS) entry which is preliminary data.</text>
</comment>
<keyword evidence="3 6" id="KW-0808">Transferase</keyword>
<dbReference type="InterPro" id="IPR000092">
    <property type="entry name" value="Polyprenyl_synt"/>
</dbReference>
<keyword evidence="5" id="KW-0460">Magnesium</keyword>
<dbReference type="AlphaFoldDB" id="A0A1Z5ITT2"/>